<dbReference type="Gene3D" id="1.20.1270.50">
    <property type="entry name" value="Glycoside hydrolase family 38, central domain"/>
    <property type="match status" value="1"/>
</dbReference>
<dbReference type="AlphaFoldDB" id="X6P1R2"/>
<dbReference type="SUPFAM" id="SSF88688">
    <property type="entry name" value="Families 57/38 glycoside transferase middle domain"/>
    <property type="match status" value="1"/>
</dbReference>
<name>X6P1R2_RETFI</name>
<dbReference type="OrthoDB" id="2016903at2759"/>
<dbReference type="InterPro" id="IPR000602">
    <property type="entry name" value="Glyco_hydro_38_N"/>
</dbReference>
<evidence type="ECO:0000313" key="4">
    <source>
        <dbReference type="EMBL" id="ETO32078.1"/>
    </source>
</evidence>
<dbReference type="InterPro" id="IPR027291">
    <property type="entry name" value="Glyco_hydro_38_N_sf"/>
</dbReference>
<organism evidence="4 5">
    <name type="scientific">Reticulomyxa filosa</name>
    <dbReference type="NCBI Taxonomy" id="46433"/>
    <lineage>
        <taxon>Eukaryota</taxon>
        <taxon>Sar</taxon>
        <taxon>Rhizaria</taxon>
        <taxon>Retaria</taxon>
        <taxon>Foraminifera</taxon>
        <taxon>Monothalamids</taxon>
        <taxon>Reticulomyxidae</taxon>
        <taxon>Reticulomyxa</taxon>
    </lineage>
</organism>
<keyword evidence="1" id="KW-0378">Hydrolase</keyword>
<dbReference type="InterPro" id="IPR028995">
    <property type="entry name" value="Glyco_hydro_57/38_cen_sf"/>
</dbReference>
<dbReference type="Pfam" id="PF01074">
    <property type="entry name" value="Glyco_hydro_38N"/>
    <property type="match status" value="1"/>
</dbReference>
<dbReference type="InterPro" id="IPR037094">
    <property type="entry name" value="Glyco_hydro_38_cen_sf"/>
</dbReference>
<sequence>ESSYCSPSEIQFYGNTYIQTDPRLPSYPTNYAQLGESFVSDARNRRSWYRHEHVLIPFGCDFAHQNAYKSIVQMNKLMEYINSNHTYNATVIYSTFADYVRVVNALNLTWNLETNEFFPYDDRAHAWWTGYFTSRPQLKEFIRSRENILRPAEQWFAFAKNLNWFTTYPKVFNQTQILNNITYLRYAIDSAQHHDGVTGTATKPQPMITCTLIPFTEQVAPYFLKKGSNVPPLVRDESLISSLTDDNVLAVVLYNSLAW</sequence>
<evidence type="ECO:0000256" key="1">
    <source>
        <dbReference type="ARBA" id="ARBA00022801"/>
    </source>
</evidence>
<feature type="non-terminal residue" evidence="4">
    <location>
        <position position="1"/>
    </location>
</feature>
<keyword evidence="5" id="KW-1185">Reference proteome</keyword>
<dbReference type="Pfam" id="PF09261">
    <property type="entry name" value="Alpha-mann_mid"/>
    <property type="match status" value="1"/>
</dbReference>
<dbReference type="InterPro" id="IPR015341">
    <property type="entry name" value="Glyco_hydro_38_cen"/>
</dbReference>
<evidence type="ECO:0000256" key="2">
    <source>
        <dbReference type="ARBA" id="ARBA00023295"/>
    </source>
</evidence>
<dbReference type="PANTHER" id="PTHR11607:SF3">
    <property type="entry name" value="LYSOSOMAL ALPHA-MANNOSIDASE"/>
    <property type="match status" value="1"/>
</dbReference>
<evidence type="ECO:0000313" key="5">
    <source>
        <dbReference type="Proteomes" id="UP000023152"/>
    </source>
</evidence>
<dbReference type="FunFam" id="1.20.1270.50:FF:000002">
    <property type="entry name" value="Alpha-mannosidase"/>
    <property type="match status" value="1"/>
</dbReference>
<dbReference type="SUPFAM" id="SSF88713">
    <property type="entry name" value="Glycoside hydrolase/deacetylase"/>
    <property type="match status" value="1"/>
</dbReference>
<dbReference type="PANTHER" id="PTHR11607">
    <property type="entry name" value="ALPHA-MANNOSIDASE"/>
    <property type="match status" value="1"/>
</dbReference>
<feature type="domain" description="Glycoside hydrolase family 38 central" evidence="3">
    <location>
        <begin position="126"/>
        <end position="207"/>
    </location>
</feature>
<reference evidence="4 5" key="1">
    <citation type="journal article" date="2013" name="Curr. Biol.">
        <title>The Genome of the Foraminiferan Reticulomyxa filosa.</title>
        <authorList>
            <person name="Glockner G."/>
            <person name="Hulsmann N."/>
            <person name="Schleicher M."/>
            <person name="Noegel A.A."/>
            <person name="Eichinger L."/>
            <person name="Gallinger C."/>
            <person name="Pawlowski J."/>
            <person name="Sierra R."/>
            <person name="Euteneuer U."/>
            <person name="Pillet L."/>
            <person name="Moustafa A."/>
            <person name="Platzer M."/>
            <person name="Groth M."/>
            <person name="Szafranski K."/>
            <person name="Schliwa M."/>
        </authorList>
    </citation>
    <scope>NUCLEOTIDE SEQUENCE [LARGE SCALE GENOMIC DNA]</scope>
</reference>
<gene>
    <name evidence="4" type="ORF">RFI_05039</name>
</gene>
<dbReference type="GO" id="GO:0006013">
    <property type="term" value="P:mannose metabolic process"/>
    <property type="evidence" value="ECO:0007669"/>
    <property type="project" value="InterPro"/>
</dbReference>
<dbReference type="EMBL" id="ASPP01004502">
    <property type="protein sequence ID" value="ETO32078.1"/>
    <property type="molecule type" value="Genomic_DNA"/>
</dbReference>
<protein>
    <recommendedName>
        <fullName evidence="3">Glycoside hydrolase family 38 central domain-containing protein</fullName>
    </recommendedName>
</protein>
<accession>X6P1R2</accession>
<dbReference type="Proteomes" id="UP000023152">
    <property type="component" value="Unassembled WGS sequence"/>
</dbReference>
<proteinExistence type="predicted"/>
<dbReference type="GO" id="GO:0005764">
    <property type="term" value="C:lysosome"/>
    <property type="evidence" value="ECO:0007669"/>
    <property type="project" value="TreeGrafter"/>
</dbReference>
<evidence type="ECO:0000259" key="3">
    <source>
        <dbReference type="SMART" id="SM00872"/>
    </source>
</evidence>
<keyword evidence="2" id="KW-0326">Glycosidase</keyword>
<dbReference type="GO" id="GO:0004559">
    <property type="term" value="F:alpha-mannosidase activity"/>
    <property type="evidence" value="ECO:0007669"/>
    <property type="project" value="InterPro"/>
</dbReference>
<dbReference type="Gene3D" id="3.20.110.10">
    <property type="entry name" value="Glycoside hydrolase 38, N terminal domain"/>
    <property type="match status" value="1"/>
</dbReference>
<dbReference type="SMART" id="SM00872">
    <property type="entry name" value="Alpha-mann_mid"/>
    <property type="match status" value="1"/>
</dbReference>
<comment type="caution">
    <text evidence="4">The sequence shown here is derived from an EMBL/GenBank/DDBJ whole genome shotgun (WGS) entry which is preliminary data.</text>
</comment>
<dbReference type="InterPro" id="IPR050843">
    <property type="entry name" value="Glycosyl_Hydrlase_38"/>
</dbReference>
<dbReference type="InterPro" id="IPR011330">
    <property type="entry name" value="Glyco_hydro/deAcase_b/a-brl"/>
</dbReference>